<evidence type="ECO:0000313" key="3">
    <source>
        <dbReference type="EMBL" id="KAK9916438.1"/>
    </source>
</evidence>
<evidence type="ECO:0000256" key="2">
    <source>
        <dbReference type="SAM" id="MobiDB-lite"/>
    </source>
</evidence>
<proteinExistence type="predicted"/>
<evidence type="ECO:0000256" key="1">
    <source>
        <dbReference type="SAM" id="Coils"/>
    </source>
</evidence>
<feature type="region of interest" description="Disordered" evidence="2">
    <location>
        <begin position="387"/>
        <end position="407"/>
    </location>
</feature>
<evidence type="ECO:0000313" key="4">
    <source>
        <dbReference type="Proteomes" id="UP001491310"/>
    </source>
</evidence>
<dbReference type="EMBL" id="JALJOT010000003">
    <property type="protein sequence ID" value="KAK9916438.1"/>
    <property type="molecule type" value="Genomic_DNA"/>
</dbReference>
<comment type="caution">
    <text evidence="3">The sequence shown here is derived from an EMBL/GenBank/DDBJ whole genome shotgun (WGS) entry which is preliminary data.</text>
</comment>
<organism evidence="3 4">
    <name type="scientific">Coccomyxa subellipsoidea</name>
    <dbReference type="NCBI Taxonomy" id="248742"/>
    <lineage>
        <taxon>Eukaryota</taxon>
        <taxon>Viridiplantae</taxon>
        <taxon>Chlorophyta</taxon>
        <taxon>core chlorophytes</taxon>
        <taxon>Trebouxiophyceae</taxon>
        <taxon>Trebouxiophyceae incertae sedis</taxon>
        <taxon>Coccomyxaceae</taxon>
        <taxon>Coccomyxa</taxon>
    </lineage>
</organism>
<dbReference type="Proteomes" id="UP001491310">
    <property type="component" value="Unassembled WGS sequence"/>
</dbReference>
<keyword evidence="1" id="KW-0175">Coiled coil</keyword>
<name>A0ABR2YX23_9CHLO</name>
<sequence length="464" mass="50585">MGWHTVVENMEKFWLFEHAVGSPKFRVLKVCSLELEKGIAEVDHKIKLLGELGVACRQFARPLELICDEMARAVFSGYYTSDDGSLQLKQLPYFAVVQRLETEKEHLLREAEGLRAALQKSKAEIEEIEAKFEEAELLVEQMRSDQSAAAAQTQKAALSVKSAQVEAAAAREEMKSSRRDLLKLRNEDSALRALFSLTRTKLEQQAASFEQQTGELEARMAATQASAAADAETAQQQITSLGSQLQAAVDSLEGARKHANALAERHTAQLAEQRHEASRQLRACEAQLGVAAALLLPNMSPPGPISLRVAATPMCSYVTGLGLHAQVPRFLRWSGNLALHESSREDFVSQVRSIWSGKADHEGRAGALINLQAFLFQKFWSSAEQKQASQNKATGEAAPGEGDKGALQLGSVSSHLPEIAEGPSTPAAMSASSLGSHHARAAQVNMIRLAVYQMERMETVVSFA</sequence>
<protein>
    <recommendedName>
        <fullName evidence="5">Spc7 kinetochore protein domain-containing protein</fullName>
    </recommendedName>
</protein>
<evidence type="ECO:0008006" key="5">
    <source>
        <dbReference type="Google" id="ProtNLM"/>
    </source>
</evidence>
<feature type="coiled-coil region" evidence="1">
    <location>
        <begin position="97"/>
        <end position="219"/>
    </location>
</feature>
<reference evidence="3 4" key="1">
    <citation type="journal article" date="2024" name="Nat. Commun.">
        <title>Phylogenomics reveals the evolutionary origins of lichenization in chlorophyte algae.</title>
        <authorList>
            <person name="Puginier C."/>
            <person name="Libourel C."/>
            <person name="Otte J."/>
            <person name="Skaloud P."/>
            <person name="Haon M."/>
            <person name="Grisel S."/>
            <person name="Petersen M."/>
            <person name="Berrin J.G."/>
            <person name="Delaux P.M."/>
            <person name="Dal Grande F."/>
            <person name="Keller J."/>
        </authorList>
    </citation>
    <scope>NUCLEOTIDE SEQUENCE [LARGE SCALE GENOMIC DNA]</scope>
    <source>
        <strain evidence="3 4">SAG 216-7</strain>
    </source>
</reference>
<gene>
    <name evidence="3" type="ORF">WJX75_002621</name>
</gene>
<keyword evidence="4" id="KW-1185">Reference proteome</keyword>
<accession>A0ABR2YX23</accession>